<keyword evidence="4" id="KW-0472">Membrane</keyword>
<comment type="subcellular location">
    <subcellularLocation>
        <location evidence="1">Cell outer membrane</location>
    </subcellularLocation>
</comment>
<comment type="caution">
    <text evidence="8">The sequence shown here is derived from an EMBL/GenBank/DDBJ whole genome shotgun (WGS) entry which is preliminary data.</text>
</comment>
<sequence length="672" mass="77827">MKIKIKKYLLTGFLSVVIGFSMTFQSCSKYLDIDPYISDLFTLDTLFVKKEYTQEYLNNVYSYLVDNGSNIAWHQGMPYTLITDEGLCTYWKTWHNFNYFANGKITPENLNDFDRWDYFYEGIRKANTFITRVNECKEVSELKRSEWIGEATFLKACIYFELMLAWGPVPIMPDDPIDFDVSLKEMMVERNTWDECSDYVSSLLETAIQLLPSQVRDNTEIGRPTKYSAMAVLSRLSLYTASPLYNGQNQEFSNFMNDEGTPYLNPDFNPEKWAIAAANAKRLVDLKPYDLYTVPQMENTPYLPVPEHEQGDFPNGVGGIDPFHSYADMFNGECVLASSNREILFSRQSTSVNDCFRYSAPTMLGGWGSFDITQNLADAYYMIDGRTIDNASESYPHETGYTDNEVIFSGSKSSDGFTILSGTHKWYVNREMRFYATVAYNNSYYPSVTTPPDKIDQQDGKVAKFYRDSKSGKEFALSHGGADAEDYPMTGYLCRKFTHYEDSYISGGRQKNKYNIVYRMAEVYLNYVEAMNELDGSYTINEVTVSRDVAEMKRCFNLIRYRAGLPGITDTDLADKERMRELILRERQIEMAWENRRYFDLRRTKNAVKYENLPVLGCNINASSGEMDDYYKKVVVRERDYTYKVFTNRQTFFPIPKHETDKNPNLDQFPGY</sequence>
<dbReference type="EMBL" id="QWGR01000003">
    <property type="protein sequence ID" value="RIJ49043.1"/>
    <property type="molecule type" value="Genomic_DNA"/>
</dbReference>
<dbReference type="Gene3D" id="1.25.40.390">
    <property type="match status" value="1"/>
</dbReference>
<evidence type="ECO:0000256" key="3">
    <source>
        <dbReference type="ARBA" id="ARBA00022729"/>
    </source>
</evidence>
<reference evidence="8 9" key="1">
    <citation type="submission" date="2018-08" db="EMBL/GenBank/DDBJ databases">
        <title>Pallidiluteibacterium maritimus gen. nov., sp. nov., isolated from coastal sediment.</title>
        <authorList>
            <person name="Zhou L.Y."/>
        </authorList>
    </citation>
    <scope>NUCLEOTIDE SEQUENCE [LARGE SCALE GENOMIC DNA]</scope>
    <source>
        <strain evidence="8 9">XSD2</strain>
    </source>
</reference>
<organism evidence="8 9">
    <name type="scientific">Maribellus luteus</name>
    <dbReference type="NCBI Taxonomy" id="2305463"/>
    <lineage>
        <taxon>Bacteria</taxon>
        <taxon>Pseudomonadati</taxon>
        <taxon>Bacteroidota</taxon>
        <taxon>Bacteroidia</taxon>
        <taxon>Marinilabiliales</taxon>
        <taxon>Prolixibacteraceae</taxon>
        <taxon>Maribellus</taxon>
    </lineage>
</organism>
<keyword evidence="5" id="KW-0998">Cell outer membrane</keyword>
<evidence type="ECO:0000313" key="8">
    <source>
        <dbReference type="EMBL" id="RIJ49043.1"/>
    </source>
</evidence>
<feature type="domain" description="SusD-like N-terminal" evidence="7">
    <location>
        <begin position="29"/>
        <end position="238"/>
    </location>
</feature>
<dbReference type="Proteomes" id="UP000265926">
    <property type="component" value="Unassembled WGS sequence"/>
</dbReference>
<proteinExistence type="inferred from homology"/>
<evidence type="ECO:0000256" key="4">
    <source>
        <dbReference type="ARBA" id="ARBA00023136"/>
    </source>
</evidence>
<dbReference type="GO" id="GO:0009279">
    <property type="term" value="C:cell outer membrane"/>
    <property type="evidence" value="ECO:0007669"/>
    <property type="project" value="UniProtKB-SubCell"/>
</dbReference>
<dbReference type="OrthoDB" id="724176at2"/>
<protein>
    <submittedName>
        <fullName evidence="8">RagB/SusD family nutrient uptake outer membrane protein</fullName>
    </submittedName>
</protein>
<keyword evidence="3" id="KW-0732">Signal</keyword>
<feature type="domain" description="RagB/SusD" evidence="6">
    <location>
        <begin position="347"/>
        <end position="672"/>
    </location>
</feature>
<comment type="similarity">
    <text evidence="2">Belongs to the SusD family.</text>
</comment>
<dbReference type="InterPro" id="IPR011990">
    <property type="entry name" value="TPR-like_helical_dom_sf"/>
</dbReference>
<dbReference type="InterPro" id="IPR033985">
    <property type="entry name" value="SusD-like_N"/>
</dbReference>
<dbReference type="Pfam" id="PF07980">
    <property type="entry name" value="SusD_RagB"/>
    <property type="match status" value="1"/>
</dbReference>
<evidence type="ECO:0000259" key="6">
    <source>
        <dbReference type="Pfam" id="PF07980"/>
    </source>
</evidence>
<dbReference type="SUPFAM" id="SSF48452">
    <property type="entry name" value="TPR-like"/>
    <property type="match status" value="1"/>
</dbReference>
<name>A0A399T597_9BACT</name>
<evidence type="ECO:0000256" key="5">
    <source>
        <dbReference type="ARBA" id="ARBA00023237"/>
    </source>
</evidence>
<evidence type="ECO:0000313" key="9">
    <source>
        <dbReference type="Proteomes" id="UP000265926"/>
    </source>
</evidence>
<evidence type="ECO:0000259" key="7">
    <source>
        <dbReference type="Pfam" id="PF14322"/>
    </source>
</evidence>
<evidence type="ECO:0000256" key="1">
    <source>
        <dbReference type="ARBA" id="ARBA00004442"/>
    </source>
</evidence>
<dbReference type="AlphaFoldDB" id="A0A399T597"/>
<dbReference type="Pfam" id="PF14322">
    <property type="entry name" value="SusD-like_3"/>
    <property type="match status" value="1"/>
</dbReference>
<accession>A0A399T597</accession>
<gene>
    <name evidence="8" type="ORF">D1614_05600</name>
</gene>
<dbReference type="RefSeq" id="WP_119436929.1">
    <property type="nucleotide sequence ID" value="NZ_QWGR01000003.1"/>
</dbReference>
<dbReference type="PROSITE" id="PS51257">
    <property type="entry name" value="PROKAR_LIPOPROTEIN"/>
    <property type="match status" value="1"/>
</dbReference>
<dbReference type="InterPro" id="IPR012944">
    <property type="entry name" value="SusD_RagB_dom"/>
</dbReference>
<evidence type="ECO:0000256" key="2">
    <source>
        <dbReference type="ARBA" id="ARBA00006275"/>
    </source>
</evidence>
<keyword evidence="9" id="KW-1185">Reference proteome</keyword>